<evidence type="ECO:0000313" key="1">
    <source>
        <dbReference type="EMBL" id="JAP08539.1"/>
    </source>
</evidence>
<sequence length="70" mass="8319">MRIEYIFGTENCRILRSNYLSKSPYFLLLLISNLPVLISEKVSFNFSIQIEAEMNIYILVNYRKLLIRSL</sequence>
<organism evidence="1">
    <name type="scientific">Solanum chacoense</name>
    <name type="common">Chaco potato</name>
    <dbReference type="NCBI Taxonomy" id="4108"/>
    <lineage>
        <taxon>Eukaryota</taxon>
        <taxon>Viridiplantae</taxon>
        <taxon>Streptophyta</taxon>
        <taxon>Embryophyta</taxon>
        <taxon>Tracheophyta</taxon>
        <taxon>Spermatophyta</taxon>
        <taxon>Magnoliopsida</taxon>
        <taxon>eudicotyledons</taxon>
        <taxon>Gunneridae</taxon>
        <taxon>Pentapetalae</taxon>
        <taxon>asterids</taxon>
        <taxon>lamiids</taxon>
        <taxon>Solanales</taxon>
        <taxon>Solanaceae</taxon>
        <taxon>Solanoideae</taxon>
        <taxon>Solaneae</taxon>
        <taxon>Solanum</taxon>
    </lineage>
</organism>
<protein>
    <submittedName>
        <fullName evidence="1">Putative ovule protein</fullName>
    </submittedName>
</protein>
<dbReference type="AlphaFoldDB" id="A0A0V0GMM7"/>
<reference evidence="1" key="1">
    <citation type="submission" date="2015-12" db="EMBL/GenBank/DDBJ databases">
        <title>Gene expression during late stages of embryo sac development: a critical building block for successful pollen-pistil interactions.</title>
        <authorList>
            <person name="Liu Y."/>
            <person name="Joly V."/>
            <person name="Sabar M."/>
            <person name="Matton D.P."/>
        </authorList>
    </citation>
    <scope>NUCLEOTIDE SEQUENCE</scope>
</reference>
<accession>A0A0V0GMM7</accession>
<name>A0A0V0GMM7_SOLCH</name>
<dbReference type="EMBL" id="GEDG01036731">
    <property type="protein sequence ID" value="JAP08539.1"/>
    <property type="molecule type" value="Transcribed_RNA"/>
</dbReference>
<proteinExistence type="predicted"/>